<evidence type="ECO:0000313" key="3">
    <source>
        <dbReference type="Proteomes" id="UP000199698"/>
    </source>
</evidence>
<dbReference type="RefSeq" id="WP_091125287.1">
    <property type="nucleotide sequence ID" value="NZ_FMBA01000055.1"/>
</dbReference>
<name>A0A1C4CZY8_9GAMM</name>
<protein>
    <submittedName>
        <fullName evidence="2">Uncharacterized protein</fullName>
    </submittedName>
</protein>
<dbReference type="Proteomes" id="UP000199698">
    <property type="component" value="Unassembled WGS sequence"/>
</dbReference>
<sequence>MKITNKKFIHKITNKNFFIFIVLFYFNFPLYAQICSETQSNDLKGQFINNDKFNGKYTYCRFDKPKEDIISQIEFSLNIDGNVNNYIYIGGMNPSIEISDLGVISIFDKFGGMQSPAKITYLTSKNKKLIKIGEIYLDFSLGQVTDYSIENIDDNTDKFIETILSKKQDFFISKATLSYTDYFILFLANNLLKTNIDTVWKDKFYTKLLSMGYEDIITLYNQNIFYKDSTLCKKSQNEKDAFGCRIGNNQLSICYNHVTHNLLYRFGNKSNIKLELIKELTNQNESDHIITFVNKNTQYLINTQPQNESIQIIQNGKRLNNYKCEKNTVEPMMLNSFN</sequence>
<dbReference type="STRING" id="1798183.GA0061080_10551"/>
<dbReference type="AlphaFoldDB" id="A0A1C4CZY8"/>
<proteinExistence type="predicted"/>
<reference evidence="3" key="1">
    <citation type="submission" date="2016-08" db="EMBL/GenBank/DDBJ databases">
        <authorList>
            <person name="Varghese N."/>
            <person name="Submissions Spin"/>
        </authorList>
    </citation>
    <scope>NUCLEOTIDE SEQUENCE [LARGE SCALE GENOMIC DNA]</scope>
    <source>
        <strain evidence="3">R-53144</strain>
    </source>
</reference>
<accession>A0A1C4CZY8</accession>
<keyword evidence="3" id="KW-1185">Reference proteome</keyword>
<organism evidence="2 3">
    <name type="scientific">Gilliamella intestini</name>
    <dbReference type="NCBI Taxonomy" id="1798183"/>
    <lineage>
        <taxon>Bacteria</taxon>
        <taxon>Pseudomonadati</taxon>
        <taxon>Pseudomonadota</taxon>
        <taxon>Gammaproteobacteria</taxon>
        <taxon>Orbales</taxon>
        <taxon>Orbaceae</taxon>
        <taxon>Gilliamella</taxon>
    </lineage>
</organism>
<dbReference type="EMBL" id="FMBA01000055">
    <property type="protein sequence ID" value="SCC24599.1"/>
    <property type="molecule type" value="Genomic_DNA"/>
</dbReference>
<dbReference type="OrthoDB" id="7058136at2"/>
<evidence type="ECO:0000313" key="2">
    <source>
        <dbReference type="EMBL" id="SCC24599.1"/>
    </source>
</evidence>
<gene>
    <name evidence="2" type="ORF">GA0061080_10551</name>
</gene>
<keyword evidence="1" id="KW-0472">Membrane</keyword>
<evidence type="ECO:0000256" key="1">
    <source>
        <dbReference type="SAM" id="Phobius"/>
    </source>
</evidence>
<keyword evidence="1" id="KW-1133">Transmembrane helix</keyword>
<feature type="transmembrane region" description="Helical" evidence="1">
    <location>
        <begin position="12"/>
        <end position="32"/>
    </location>
</feature>
<keyword evidence="1" id="KW-0812">Transmembrane</keyword>